<evidence type="ECO:0000313" key="2">
    <source>
        <dbReference type="EMBL" id="MBK1884182.1"/>
    </source>
</evidence>
<feature type="transmembrane region" description="Helical" evidence="1">
    <location>
        <begin position="81"/>
        <end position="100"/>
    </location>
</feature>
<organism evidence="2 3">
    <name type="scientific">Luteolibacter pohnpeiensis</name>
    <dbReference type="NCBI Taxonomy" id="454153"/>
    <lineage>
        <taxon>Bacteria</taxon>
        <taxon>Pseudomonadati</taxon>
        <taxon>Verrucomicrobiota</taxon>
        <taxon>Verrucomicrobiia</taxon>
        <taxon>Verrucomicrobiales</taxon>
        <taxon>Verrucomicrobiaceae</taxon>
        <taxon>Luteolibacter</taxon>
    </lineage>
</organism>
<feature type="transmembrane region" description="Helical" evidence="1">
    <location>
        <begin position="137"/>
        <end position="155"/>
    </location>
</feature>
<dbReference type="Proteomes" id="UP000603141">
    <property type="component" value="Unassembled WGS sequence"/>
</dbReference>
<keyword evidence="3" id="KW-1185">Reference proteome</keyword>
<accession>A0A934VW25</accession>
<dbReference type="RefSeq" id="WP_200273136.1">
    <property type="nucleotide sequence ID" value="NZ_JAENIJ010000037.1"/>
</dbReference>
<comment type="caution">
    <text evidence="2">The sequence shown here is derived from an EMBL/GenBank/DDBJ whole genome shotgun (WGS) entry which is preliminary data.</text>
</comment>
<keyword evidence="1" id="KW-1133">Transmembrane helix</keyword>
<sequence length="161" mass="18710">MDSQFAKPRVIRCEQAFFPSLQIRSFNHFGQMRENQTSRLIAKVLMWTWWGFLAWGCLPIHVFLATNDAKTNSLSGSSDVFGLGMMIIPFCVWMAWRFLLLPKIANPWLQMVLFGIGVFFSQQIIFYGIFLMPTYRIVFYGICAVAMLAYLPFWVKPKSRS</sequence>
<feature type="transmembrane region" description="Helical" evidence="1">
    <location>
        <begin position="40"/>
        <end position="61"/>
    </location>
</feature>
<feature type="transmembrane region" description="Helical" evidence="1">
    <location>
        <begin position="112"/>
        <end position="131"/>
    </location>
</feature>
<keyword evidence="1" id="KW-0472">Membrane</keyword>
<proteinExistence type="predicted"/>
<gene>
    <name evidence="2" type="ORF">JIN85_17315</name>
</gene>
<keyword evidence="1" id="KW-0812">Transmembrane</keyword>
<evidence type="ECO:0000313" key="3">
    <source>
        <dbReference type="Proteomes" id="UP000603141"/>
    </source>
</evidence>
<dbReference type="AlphaFoldDB" id="A0A934VW25"/>
<protein>
    <submittedName>
        <fullName evidence="2">Uncharacterized protein</fullName>
    </submittedName>
</protein>
<reference evidence="2" key="1">
    <citation type="submission" date="2021-01" db="EMBL/GenBank/DDBJ databases">
        <title>Modified the classification status of verrucomicrobia.</title>
        <authorList>
            <person name="Feng X."/>
        </authorList>
    </citation>
    <scope>NUCLEOTIDE SEQUENCE</scope>
    <source>
        <strain evidence="2">KCTC 22041</strain>
    </source>
</reference>
<dbReference type="EMBL" id="JAENIJ010000037">
    <property type="protein sequence ID" value="MBK1884182.1"/>
    <property type="molecule type" value="Genomic_DNA"/>
</dbReference>
<evidence type="ECO:0000256" key="1">
    <source>
        <dbReference type="SAM" id="Phobius"/>
    </source>
</evidence>
<name>A0A934VW25_9BACT</name>